<keyword evidence="2" id="KW-0812">Transmembrane</keyword>
<keyword evidence="2" id="KW-0472">Membrane</keyword>
<evidence type="ECO:0008006" key="6">
    <source>
        <dbReference type="Google" id="ProtNLM"/>
    </source>
</evidence>
<evidence type="ECO:0000256" key="1">
    <source>
        <dbReference type="SAM" id="MobiDB-lite"/>
    </source>
</evidence>
<accession>A0A1E5CM87</accession>
<feature type="transmembrane region" description="Helical" evidence="2">
    <location>
        <begin position="615"/>
        <end position="637"/>
    </location>
</feature>
<feature type="region of interest" description="Disordered" evidence="1">
    <location>
        <begin position="253"/>
        <end position="321"/>
    </location>
</feature>
<dbReference type="RefSeq" id="WP_017051522.1">
    <property type="nucleotide sequence ID" value="NZ_AJYW02000313.1"/>
</dbReference>
<evidence type="ECO:0000313" key="5">
    <source>
        <dbReference type="Proteomes" id="UP000094165"/>
    </source>
</evidence>
<gene>
    <name evidence="4" type="ORF">A130_09295</name>
</gene>
<dbReference type="Proteomes" id="UP000094165">
    <property type="component" value="Unassembled WGS sequence"/>
</dbReference>
<feature type="compositionally biased region" description="Pro residues" evidence="1">
    <location>
        <begin position="261"/>
        <end position="271"/>
    </location>
</feature>
<keyword evidence="2" id="KW-1133">Transmembrane helix</keyword>
<proteinExistence type="predicted"/>
<feature type="chain" id="PRO_5009172966" description="Methyl-accepting chemotaxis protein" evidence="3">
    <location>
        <begin position="23"/>
        <end position="645"/>
    </location>
</feature>
<keyword evidence="5" id="KW-1185">Reference proteome</keyword>
<name>A0A1E5CM87_9VIBR</name>
<evidence type="ECO:0000313" key="4">
    <source>
        <dbReference type="EMBL" id="OEE69470.1"/>
    </source>
</evidence>
<organism evidence="4 5">
    <name type="scientific">Vibrio genomosp. F6 str. FF-238</name>
    <dbReference type="NCBI Taxonomy" id="1191298"/>
    <lineage>
        <taxon>Bacteria</taxon>
        <taxon>Pseudomonadati</taxon>
        <taxon>Pseudomonadota</taxon>
        <taxon>Gammaproteobacteria</taxon>
        <taxon>Vibrionales</taxon>
        <taxon>Vibrionaceae</taxon>
        <taxon>Vibrio</taxon>
    </lineage>
</organism>
<keyword evidence="3" id="KW-0732">Signal</keyword>
<evidence type="ECO:0000256" key="3">
    <source>
        <dbReference type="SAM" id="SignalP"/>
    </source>
</evidence>
<protein>
    <recommendedName>
        <fullName evidence="6">Methyl-accepting chemotaxis protein</fullName>
    </recommendedName>
</protein>
<sequence>MNIKQSIFTLLLLMGVSFSAFSTEYRVDSIRYNLPGCNIKVGFYYTSNFCNGKTFQHDGKTFTVTSSSVQNGRYIDVDVIAGGLVFSVFRTSYPFGCPEGLILNTKTHTCEPPPPPCSAREGEDAPWPVGQIPNDDKPVTAHRIYCETGVMCEAVAGYALGSKLFKESYYTGGKCSDNFSGNENCQYMGTACDSPSDPIPDLEDPYPGCKKPYVEVPFVCPEDTDGDGIPNPDAPFDEGANCTYDKFGKFSCTGGTFDPETPNPNPEPNPDPEPETPKDPTNGIDNPSPFDPVTSNPVNPNPTDPEQEVEPVPDSGNGNADIVTAIMNQNGDINRSLHALNTDNNENFALVNTKLGQLDQNTKAINSNIALQLQQDIRIYEENKKLQIQNTQETAKLMQASDKARKLEIDKLTEALVGDGTQSLKGHLTKVLTGDDDNSLASKIKKSISGAASSNNTAIGTQTEALTGAITGQTEALTGSINGQSDLLKGSLDSQTGAINRIGGKLDDFLDKIPDPCEPTPDNNYCENPHGLTAEHTNSVFNQVIESFDGAISIAQSTMGTQIEQATNDHIVDKDTFLPFVDKIVGFIPLDSSCQPLDAFGYKLKCEPFVVFKEIFGFFLFMLTGMFLIDVILYDFAPNALGRRS</sequence>
<dbReference type="EMBL" id="AJYW02000313">
    <property type="protein sequence ID" value="OEE69470.1"/>
    <property type="molecule type" value="Genomic_DNA"/>
</dbReference>
<evidence type="ECO:0000256" key="2">
    <source>
        <dbReference type="SAM" id="Phobius"/>
    </source>
</evidence>
<dbReference type="AlphaFoldDB" id="A0A1E5CM87"/>
<feature type="signal peptide" evidence="3">
    <location>
        <begin position="1"/>
        <end position="22"/>
    </location>
</feature>
<reference evidence="4 5" key="1">
    <citation type="journal article" date="2012" name="Science">
        <title>Ecological populations of bacteria act as socially cohesive units of antibiotic production and resistance.</title>
        <authorList>
            <person name="Cordero O.X."/>
            <person name="Wildschutte H."/>
            <person name="Kirkup B."/>
            <person name="Proehl S."/>
            <person name="Ngo L."/>
            <person name="Hussain F."/>
            <person name="Le Roux F."/>
            <person name="Mincer T."/>
            <person name="Polz M.F."/>
        </authorList>
    </citation>
    <scope>NUCLEOTIDE SEQUENCE [LARGE SCALE GENOMIC DNA]</scope>
    <source>
        <strain evidence="4 5">FF-238</strain>
    </source>
</reference>
<comment type="caution">
    <text evidence="4">The sequence shown here is derived from an EMBL/GenBank/DDBJ whole genome shotgun (WGS) entry which is preliminary data.</text>
</comment>